<evidence type="ECO:0000256" key="4">
    <source>
        <dbReference type="ARBA" id="ARBA00022519"/>
    </source>
</evidence>
<evidence type="ECO:0000313" key="10">
    <source>
        <dbReference type="EMBL" id="TDN56877.1"/>
    </source>
</evidence>
<feature type="transmembrane region" description="Helical" evidence="9">
    <location>
        <begin position="231"/>
        <end position="251"/>
    </location>
</feature>
<dbReference type="InterPro" id="IPR007272">
    <property type="entry name" value="Sulf_transp_TsuA/YedE"/>
</dbReference>
<evidence type="ECO:0000256" key="1">
    <source>
        <dbReference type="ARBA" id="ARBA00004429"/>
    </source>
</evidence>
<evidence type="ECO:0000256" key="8">
    <source>
        <dbReference type="ARBA" id="ARBA00035655"/>
    </source>
</evidence>
<evidence type="ECO:0000256" key="2">
    <source>
        <dbReference type="ARBA" id="ARBA00022448"/>
    </source>
</evidence>
<feature type="transmembrane region" description="Helical" evidence="9">
    <location>
        <begin position="330"/>
        <end position="356"/>
    </location>
</feature>
<feature type="transmembrane region" description="Helical" evidence="9">
    <location>
        <begin position="78"/>
        <end position="100"/>
    </location>
</feature>
<keyword evidence="2" id="KW-0813">Transport</keyword>
<dbReference type="EMBL" id="SNVV01000001">
    <property type="protein sequence ID" value="TDN56877.1"/>
    <property type="molecule type" value="Genomic_DNA"/>
</dbReference>
<comment type="caution">
    <text evidence="10">The sequence shown here is derived from an EMBL/GenBank/DDBJ whole genome shotgun (WGS) entry which is preliminary data.</text>
</comment>
<dbReference type="AlphaFoldDB" id="A0A4R6EHH5"/>
<feature type="transmembrane region" description="Helical" evidence="9">
    <location>
        <begin position="120"/>
        <end position="145"/>
    </location>
</feature>
<comment type="subcellular location">
    <subcellularLocation>
        <location evidence="1">Cell inner membrane</location>
        <topology evidence="1">Multi-pass membrane protein</topology>
    </subcellularLocation>
</comment>
<sequence length="389" mass="40196">MTTLPLFTLPPWRAVLPAVLVVAVALLLAGQLSEVPGEGRELALSVLLGAAFGVVLQRSRFCFYCVSRDFFEQRDARGLLGILAALAVGTLGYHLLFGAFLPVPAPGRLPPGAHIGPVSWVLVAGAASFGLGMALSGSCISAHLYRLGEGSLASPVALLGAGAGFVLGFLSWNFLYLSSLQEAPVLWLPHALGYAGSAALQVAVLGGLAFWLARRHRAGETGGAAGRRPRWAAHVGGLMVGFIAVLAYFRVGPLGVTAELGSLARTAASGASWFPARLEGLDSFAGCATTVKETLWSANGAFVVALVLGALAAALYAGDFRPRLPGVGELARALCGGVLMGWGAMVALGCTVGTLLSGVMAAALSGWVFGAVVFAFTWLGWRLRRRAGW</sequence>
<gene>
    <name evidence="10" type="ORF">C7389_101256</name>
</gene>
<feature type="transmembrane region" description="Helical" evidence="9">
    <location>
        <begin position="192"/>
        <end position="211"/>
    </location>
</feature>
<name>A0A4R6EHH5_9RHOO</name>
<dbReference type="Proteomes" id="UP000295129">
    <property type="component" value="Unassembled WGS sequence"/>
</dbReference>
<keyword evidence="4" id="KW-0997">Cell inner membrane</keyword>
<evidence type="ECO:0000256" key="6">
    <source>
        <dbReference type="ARBA" id="ARBA00022989"/>
    </source>
</evidence>
<evidence type="ECO:0000256" key="5">
    <source>
        <dbReference type="ARBA" id="ARBA00022692"/>
    </source>
</evidence>
<dbReference type="PANTHER" id="PTHR30574:SF1">
    <property type="entry name" value="SULPHUR TRANSPORT DOMAIN-CONTAINING PROTEIN"/>
    <property type="match status" value="1"/>
</dbReference>
<feature type="transmembrane region" description="Helical" evidence="9">
    <location>
        <begin position="152"/>
        <end position="172"/>
    </location>
</feature>
<comment type="similarity">
    <text evidence="8">Belongs to the TsuA/YedE (TC 9.B.102) family.</text>
</comment>
<keyword evidence="11" id="KW-1185">Reference proteome</keyword>
<keyword evidence="7 9" id="KW-0472">Membrane</keyword>
<feature type="transmembrane region" description="Helical" evidence="9">
    <location>
        <begin position="300"/>
        <end position="318"/>
    </location>
</feature>
<proteinExistence type="inferred from homology"/>
<dbReference type="Pfam" id="PF04143">
    <property type="entry name" value="Sulf_transp"/>
    <property type="match status" value="1"/>
</dbReference>
<organism evidence="10 11">
    <name type="scientific">Azoarcus indigens</name>
    <dbReference type="NCBI Taxonomy" id="29545"/>
    <lineage>
        <taxon>Bacteria</taxon>
        <taxon>Pseudomonadati</taxon>
        <taxon>Pseudomonadota</taxon>
        <taxon>Betaproteobacteria</taxon>
        <taxon>Rhodocyclales</taxon>
        <taxon>Zoogloeaceae</taxon>
        <taxon>Azoarcus</taxon>
    </lineage>
</organism>
<evidence type="ECO:0000256" key="7">
    <source>
        <dbReference type="ARBA" id="ARBA00023136"/>
    </source>
</evidence>
<reference evidence="10 11" key="1">
    <citation type="submission" date="2019-03" db="EMBL/GenBank/DDBJ databases">
        <title>Genomic Encyclopedia of Type Strains, Phase IV (KMG-IV): sequencing the most valuable type-strain genomes for metagenomic binning, comparative biology and taxonomic classification.</title>
        <authorList>
            <person name="Goeker M."/>
        </authorList>
    </citation>
    <scope>NUCLEOTIDE SEQUENCE [LARGE SCALE GENOMIC DNA]</scope>
    <source>
        <strain evidence="10 11">DSM 12121</strain>
    </source>
</reference>
<dbReference type="OrthoDB" id="9794165at2"/>
<dbReference type="GO" id="GO:0005886">
    <property type="term" value="C:plasma membrane"/>
    <property type="evidence" value="ECO:0007669"/>
    <property type="project" value="UniProtKB-SubCell"/>
</dbReference>
<keyword evidence="3" id="KW-1003">Cell membrane</keyword>
<keyword evidence="5 9" id="KW-0812">Transmembrane</keyword>
<keyword evidence="6 9" id="KW-1133">Transmembrane helix</keyword>
<feature type="transmembrane region" description="Helical" evidence="9">
    <location>
        <begin position="362"/>
        <end position="381"/>
    </location>
</feature>
<feature type="transmembrane region" description="Helical" evidence="9">
    <location>
        <begin position="42"/>
        <end position="66"/>
    </location>
</feature>
<protein>
    <submittedName>
        <fullName evidence="10">Uncharacterized protein</fullName>
    </submittedName>
</protein>
<evidence type="ECO:0000313" key="11">
    <source>
        <dbReference type="Proteomes" id="UP000295129"/>
    </source>
</evidence>
<dbReference type="PANTHER" id="PTHR30574">
    <property type="entry name" value="INNER MEMBRANE PROTEIN YEDE"/>
    <property type="match status" value="1"/>
</dbReference>
<evidence type="ECO:0000256" key="3">
    <source>
        <dbReference type="ARBA" id="ARBA00022475"/>
    </source>
</evidence>
<accession>A0A4R6EHH5</accession>
<evidence type="ECO:0000256" key="9">
    <source>
        <dbReference type="SAM" id="Phobius"/>
    </source>
</evidence>
<feature type="transmembrane region" description="Helical" evidence="9">
    <location>
        <begin position="12"/>
        <end position="30"/>
    </location>
</feature>